<gene>
    <name evidence="1" type="ORF">GWI33_002882</name>
</gene>
<comment type="caution">
    <text evidence="1">The sequence shown here is derived from an EMBL/GenBank/DDBJ whole genome shotgun (WGS) entry which is preliminary data.</text>
</comment>
<accession>A0A834IRE1</accession>
<evidence type="ECO:0000313" key="2">
    <source>
        <dbReference type="Proteomes" id="UP000625711"/>
    </source>
</evidence>
<proteinExistence type="predicted"/>
<sequence>MAPGTIGGIAEKSRVRNCLITETDENAKSRLVKGGYHPLGLSGSRTACAYLPREGFFFFSRHLLKMNEIYEEY</sequence>
<reference evidence="1" key="1">
    <citation type="submission" date="2020-08" db="EMBL/GenBank/DDBJ databases">
        <title>Genome sequencing and assembly of the red palm weevil Rhynchophorus ferrugineus.</title>
        <authorList>
            <person name="Dias G.B."/>
            <person name="Bergman C.M."/>
            <person name="Manee M."/>
        </authorList>
    </citation>
    <scope>NUCLEOTIDE SEQUENCE</scope>
    <source>
        <strain evidence="1">AA-2017</strain>
        <tissue evidence="1">Whole larva</tissue>
    </source>
</reference>
<name>A0A834IRE1_RHYFE</name>
<protein>
    <submittedName>
        <fullName evidence="1">Uncharacterized protein</fullName>
    </submittedName>
</protein>
<dbReference type="EMBL" id="JAACXV010000179">
    <property type="protein sequence ID" value="KAF7282308.1"/>
    <property type="molecule type" value="Genomic_DNA"/>
</dbReference>
<organism evidence="1 2">
    <name type="scientific">Rhynchophorus ferrugineus</name>
    <name type="common">Red palm weevil</name>
    <name type="synonym">Curculio ferrugineus</name>
    <dbReference type="NCBI Taxonomy" id="354439"/>
    <lineage>
        <taxon>Eukaryota</taxon>
        <taxon>Metazoa</taxon>
        <taxon>Ecdysozoa</taxon>
        <taxon>Arthropoda</taxon>
        <taxon>Hexapoda</taxon>
        <taxon>Insecta</taxon>
        <taxon>Pterygota</taxon>
        <taxon>Neoptera</taxon>
        <taxon>Endopterygota</taxon>
        <taxon>Coleoptera</taxon>
        <taxon>Polyphaga</taxon>
        <taxon>Cucujiformia</taxon>
        <taxon>Curculionidae</taxon>
        <taxon>Dryophthorinae</taxon>
        <taxon>Rhynchophorus</taxon>
    </lineage>
</organism>
<dbReference type="Proteomes" id="UP000625711">
    <property type="component" value="Unassembled WGS sequence"/>
</dbReference>
<dbReference type="AlphaFoldDB" id="A0A834IRE1"/>
<keyword evidence="2" id="KW-1185">Reference proteome</keyword>
<evidence type="ECO:0000313" key="1">
    <source>
        <dbReference type="EMBL" id="KAF7282308.1"/>
    </source>
</evidence>